<reference evidence="5 6" key="1">
    <citation type="submission" date="2021-03" db="EMBL/GenBank/DDBJ databases">
        <title>Antimicrobial resistance genes in bacteria isolated from Japanese honey, and their potential for conferring macrolide and lincosamide resistance in the American foulbrood pathogen Paenibacillus larvae.</title>
        <authorList>
            <person name="Okamoto M."/>
            <person name="Kumagai M."/>
            <person name="Kanamori H."/>
            <person name="Takamatsu D."/>
        </authorList>
    </citation>
    <scope>NUCLEOTIDE SEQUENCE [LARGE SCALE GENOMIC DNA]</scope>
    <source>
        <strain evidence="5 6">J1TS3</strain>
    </source>
</reference>
<dbReference type="Proteomes" id="UP000680279">
    <property type="component" value="Unassembled WGS sequence"/>
</dbReference>
<dbReference type="EMBL" id="BOQT01000001">
    <property type="protein sequence ID" value="GIN19372.1"/>
    <property type="molecule type" value="Genomic_DNA"/>
</dbReference>
<comment type="caution">
    <text evidence="5">The sequence shown here is derived from an EMBL/GenBank/DDBJ whole genome shotgun (WGS) entry which is preliminary data.</text>
</comment>
<dbReference type="PRINTS" id="PR00035">
    <property type="entry name" value="HTHGNTR"/>
</dbReference>
<evidence type="ECO:0000259" key="4">
    <source>
        <dbReference type="PROSITE" id="PS50949"/>
    </source>
</evidence>
<dbReference type="InterPro" id="IPR000524">
    <property type="entry name" value="Tscrpt_reg_HTH_GntR"/>
</dbReference>
<dbReference type="PANTHER" id="PTHR43537">
    <property type="entry name" value="TRANSCRIPTIONAL REGULATOR, GNTR FAMILY"/>
    <property type="match status" value="1"/>
</dbReference>
<dbReference type="Pfam" id="PF07729">
    <property type="entry name" value="FCD"/>
    <property type="match status" value="1"/>
</dbReference>
<keyword evidence="3" id="KW-0804">Transcription</keyword>
<dbReference type="CDD" id="cd07377">
    <property type="entry name" value="WHTH_GntR"/>
    <property type="match status" value="1"/>
</dbReference>
<dbReference type="Gene3D" id="1.20.120.530">
    <property type="entry name" value="GntR ligand-binding domain-like"/>
    <property type="match status" value="1"/>
</dbReference>
<accession>A0ABQ4K0T2</accession>
<name>A0ABQ4K0T2_9BACI</name>
<evidence type="ECO:0000313" key="5">
    <source>
        <dbReference type="EMBL" id="GIN19372.1"/>
    </source>
</evidence>
<dbReference type="Gene3D" id="1.10.10.10">
    <property type="entry name" value="Winged helix-like DNA-binding domain superfamily/Winged helix DNA-binding domain"/>
    <property type="match status" value="1"/>
</dbReference>
<dbReference type="SMART" id="SM00345">
    <property type="entry name" value="HTH_GNTR"/>
    <property type="match status" value="1"/>
</dbReference>
<dbReference type="SMART" id="SM00895">
    <property type="entry name" value="FCD"/>
    <property type="match status" value="1"/>
</dbReference>
<dbReference type="InterPro" id="IPR008920">
    <property type="entry name" value="TF_FadR/GntR_C"/>
</dbReference>
<sequence length="238" mass="27129">MFMTMPSNKKKRVYQTIVEHIKSAIERKEMIPGDKLPSERTLAAHLSVSRTSVKEAYSVLESAGLVEIKHGSGVILLEDNLDDVIMKMNVVVRGESFDIVELMEFRQAIEGETTYLAAVRCNEEDLVTLHNAYLKFEKAVTAKEITVKEIGAKEDLDFHMCIARISRNLLFVEVMYMIYGRLYEALKDASIKTVQIPGRNKTVLSEHYQIFTAIKDKNPELARKAMSDHLQSVKQIYL</sequence>
<dbReference type="Pfam" id="PF00392">
    <property type="entry name" value="GntR"/>
    <property type="match status" value="1"/>
</dbReference>
<dbReference type="PANTHER" id="PTHR43537:SF5">
    <property type="entry name" value="UXU OPERON TRANSCRIPTIONAL REGULATOR"/>
    <property type="match status" value="1"/>
</dbReference>
<evidence type="ECO:0000256" key="3">
    <source>
        <dbReference type="ARBA" id="ARBA00023163"/>
    </source>
</evidence>
<keyword evidence="6" id="KW-1185">Reference proteome</keyword>
<gene>
    <name evidence="5" type="ORF">J1TS3_05060</name>
</gene>
<dbReference type="SUPFAM" id="SSF46785">
    <property type="entry name" value="Winged helix' DNA-binding domain"/>
    <property type="match status" value="1"/>
</dbReference>
<evidence type="ECO:0000256" key="1">
    <source>
        <dbReference type="ARBA" id="ARBA00023015"/>
    </source>
</evidence>
<evidence type="ECO:0000313" key="6">
    <source>
        <dbReference type="Proteomes" id="UP000680279"/>
    </source>
</evidence>
<organism evidence="5 6">
    <name type="scientific">Siminovitchia fordii</name>
    <dbReference type="NCBI Taxonomy" id="254759"/>
    <lineage>
        <taxon>Bacteria</taxon>
        <taxon>Bacillati</taxon>
        <taxon>Bacillota</taxon>
        <taxon>Bacilli</taxon>
        <taxon>Bacillales</taxon>
        <taxon>Bacillaceae</taxon>
        <taxon>Siminovitchia</taxon>
    </lineage>
</organism>
<evidence type="ECO:0000256" key="2">
    <source>
        <dbReference type="ARBA" id="ARBA00023125"/>
    </source>
</evidence>
<dbReference type="InterPro" id="IPR036390">
    <property type="entry name" value="WH_DNA-bd_sf"/>
</dbReference>
<dbReference type="PROSITE" id="PS50949">
    <property type="entry name" value="HTH_GNTR"/>
    <property type="match status" value="1"/>
</dbReference>
<feature type="domain" description="HTH gntR-type" evidence="4">
    <location>
        <begin position="11"/>
        <end position="79"/>
    </location>
</feature>
<dbReference type="SUPFAM" id="SSF48008">
    <property type="entry name" value="GntR ligand-binding domain-like"/>
    <property type="match status" value="1"/>
</dbReference>
<dbReference type="InterPro" id="IPR011711">
    <property type="entry name" value="GntR_C"/>
</dbReference>
<proteinExistence type="predicted"/>
<keyword evidence="1" id="KW-0805">Transcription regulation</keyword>
<keyword evidence="2" id="KW-0238">DNA-binding</keyword>
<protein>
    <submittedName>
        <fullName evidence="5">GntR family transcriptional regulator</fullName>
    </submittedName>
</protein>
<dbReference type="InterPro" id="IPR036388">
    <property type="entry name" value="WH-like_DNA-bd_sf"/>
</dbReference>